<feature type="transmembrane region" description="Helical" evidence="1">
    <location>
        <begin position="20"/>
        <end position="41"/>
    </location>
</feature>
<keyword evidence="1" id="KW-1133">Transmembrane helix</keyword>
<reference evidence="2" key="1">
    <citation type="submission" date="2021-01" db="EMBL/GenBank/DDBJ databases">
        <authorList>
            <person name="Corre E."/>
            <person name="Pelletier E."/>
            <person name="Niang G."/>
            <person name="Scheremetjew M."/>
            <person name="Finn R."/>
            <person name="Kale V."/>
            <person name="Holt S."/>
            <person name="Cochrane G."/>
            <person name="Meng A."/>
            <person name="Brown T."/>
            <person name="Cohen L."/>
        </authorList>
    </citation>
    <scope>NUCLEOTIDE SEQUENCE</scope>
    <source>
        <strain evidence="2">379</strain>
    </source>
</reference>
<accession>A0A7S3RQC0</accession>
<evidence type="ECO:0000256" key="1">
    <source>
        <dbReference type="SAM" id="Phobius"/>
    </source>
</evidence>
<dbReference type="Gene3D" id="1.20.120.310">
    <property type="entry name" value="ERV/ALR sulfhydryl oxidase domain"/>
    <property type="match status" value="1"/>
</dbReference>
<organism evidence="2">
    <name type="scientific">Emiliania huxleyi</name>
    <name type="common">Coccolithophore</name>
    <name type="synonym">Pontosphaera huxleyi</name>
    <dbReference type="NCBI Taxonomy" id="2903"/>
    <lineage>
        <taxon>Eukaryota</taxon>
        <taxon>Haptista</taxon>
        <taxon>Haptophyta</taxon>
        <taxon>Prymnesiophyceae</taxon>
        <taxon>Isochrysidales</taxon>
        <taxon>Noelaerhabdaceae</taxon>
        <taxon>Emiliania</taxon>
    </lineage>
</organism>
<keyword evidence="1" id="KW-0472">Membrane</keyword>
<evidence type="ECO:0008006" key="3">
    <source>
        <dbReference type="Google" id="ProtNLM"/>
    </source>
</evidence>
<name>A0A7S3RQC0_EMIHU</name>
<dbReference type="EMBL" id="HBIR01008739">
    <property type="protein sequence ID" value="CAE0531430.1"/>
    <property type="molecule type" value="Transcribed_RNA"/>
</dbReference>
<gene>
    <name evidence="2" type="ORF">EHUX00137_LOCUS6003</name>
</gene>
<dbReference type="GO" id="GO:0016972">
    <property type="term" value="F:thiol oxidase activity"/>
    <property type="evidence" value="ECO:0007669"/>
    <property type="project" value="InterPro"/>
</dbReference>
<dbReference type="InterPro" id="IPR036774">
    <property type="entry name" value="ERV/ALR_sulphydryl_oxid_sf"/>
</dbReference>
<sequence>MLDHSSVDYSAVDSRRRESAPGWVVALVALASGVAIGLIAAPTAGPQPRDIWSELPAEVPHGWTNVQCPAGEIFRNAMWSAGCPPADPADAHEAAAFRLITAMAYRTYQSWRTWCGEAELRPPAGRPYGFPSFVAHTVSLLNLFDGLQLTRCRGLVDPLRDVLLAQLATSRTAPPLEWWEESFLPAAAAAFSCGFRGLAPPQEGQLLPADIRDVFGQSELVQRVWRLVQGYLQSTQKQREQPSLKSQDFDVSLYVPFLRPALPPPYAASHPYMNRSLLRVGVPHYQGPPTWLLWHTIAARAAELQRSCDPPLASAAVAELTKAPCSHVNRASSQPAPLGQAEFKRMLAFYALSHPCPQCREHFISRVSRNDRDWRALRKGPLQATESEAALYPLEWLFAGGANRSAATLEAKLAAVAGDPLWAASDIRAMSVTRLHRWSTATRSVCLCGSYTTRCCFRAARQDKSRPFSANLGPVSVVRSTRR</sequence>
<evidence type="ECO:0000313" key="2">
    <source>
        <dbReference type="EMBL" id="CAE0531430.1"/>
    </source>
</evidence>
<keyword evidence="1" id="KW-0812">Transmembrane</keyword>
<protein>
    <recommendedName>
        <fullName evidence="3">Thiol oxidase</fullName>
    </recommendedName>
</protein>
<dbReference type="AlphaFoldDB" id="A0A7S3RQC0"/>
<proteinExistence type="predicted"/>